<proteinExistence type="predicted"/>
<feature type="domain" description="Peptidase M28" evidence="2">
    <location>
        <begin position="102"/>
        <end position="323"/>
    </location>
</feature>
<evidence type="ECO:0000313" key="4">
    <source>
        <dbReference type="Proteomes" id="UP000832011"/>
    </source>
</evidence>
<sequence>MRRRCSYLWLALGLSSLHPVCAATDDATAAVPVSTDASHPNQTAAHADVLSEHIHYLSSLSRHHQHPQGLDQAAAYIKTQIEQYGLPCAYQNYEVAGQTYRNVVCSLSAAQADNTDTVIVGAHYDSYADLPGADDNASGTAGLIELARLLKQQQAQLPQNIELVAYTLEEPPYFRSEHMGSAVHAQSLSKRPINVKAVVILEMIGYYRTEAVQDYPLNIMRAVYPKHGNFIAAVGNWQSRKLTQQYCRHMRALQQLPCERLTAPSSLTGVDFSDHLNYWAHKIPAIMLTDTSFYRNKNYHTAGDTLDTLDTHKAAAVIDGVATWLQHGTD</sequence>
<organism evidence="3 4">
    <name type="scientific">Vitreoscilla massiliensis</name>
    <dbReference type="NCBI Taxonomy" id="1689272"/>
    <lineage>
        <taxon>Bacteria</taxon>
        <taxon>Pseudomonadati</taxon>
        <taxon>Pseudomonadota</taxon>
        <taxon>Betaproteobacteria</taxon>
        <taxon>Neisseriales</taxon>
        <taxon>Neisseriaceae</taxon>
        <taxon>Vitreoscilla</taxon>
    </lineage>
</organism>
<keyword evidence="4" id="KW-1185">Reference proteome</keyword>
<feature type="chain" id="PRO_5045582483" evidence="1">
    <location>
        <begin position="23"/>
        <end position="330"/>
    </location>
</feature>
<dbReference type="RefSeq" id="WP_058355802.1">
    <property type="nucleotide sequence ID" value="NZ_CABKVG010000008.1"/>
</dbReference>
<keyword evidence="1" id="KW-0732">Signal</keyword>
<dbReference type="Proteomes" id="UP000832011">
    <property type="component" value="Chromosome"/>
</dbReference>
<evidence type="ECO:0000259" key="2">
    <source>
        <dbReference type="Pfam" id="PF04389"/>
    </source>
</evidence>
<protein>
    <submittedName>
        <fullName evidence="3">M28 family peptidase</fullName>
    </submittedName>
</protein>
<name>A0ABY4E3F1_9NEIS</name>
<feature type="signal peptide" evidence="1">
    <location>
        <begin position="1"/>
        <end position="22"/>
    </location>
</feature>
<accession>A0ABY4E3F1</accession>
<dbReference type="InterPro" id="IPR045175">
    <property type="entry name" value="M28_fam"/>
</dbReference>
<dbReference type="InterPro" id="IPR007484">
    <property type="entry name" value="Peptidase_M28"/>
</dbReference>
<dbReference type="PANTHER" id="PTHR12147">
    <property type="entry name" value="METALLOPEPTIDASE M28 FAMILY MEMBER"/>
    <property type="match status" value="1"/>
</dbReference>
<dbReference type="EMBL" id="CP091511">
    <property type="protein sequence ID" value="UOO90311.1"/>
    <property type="molecule type" value="Genomic_DNA"/>
</dbReference>
<evidence type="ECO:0000256" key="1">
    <source>
        <dbReference type="SAM" id="SignalP"/>
    </source>
</evidence>
<dbReference type="PANTHER" id="PTHR12147:SF26">
    <property type="entry name" value="PEPTIDASE M28 DOMAIN-CONTAINING PROTEIN"/>
    <property type="match status" value="1"/>
</dbReference>
<gene>
    <name evidence="3" type="ORF">LVJ82_04840</name>
</gene>
<dbReference type="Pfam" id="PF04389">
    <property type="entry name" value="Peptidase_M28"/>
    <property type="match status" value="1"/>
</dbReference>
<dbReference type="Gene3D" id="3.40.630.10">
    <property type="entry name" value="Zn peptidases"/>
    <property type="match status" value="1"/>
</dbReference>
<reference evidence="3 4" key="1">
    <citation type="journal article" date="2022" name="Res Sq">
        <title>Evolution of multicellular longitudinally dividing oral cavity symbionts (Neisseriaceae).</title>
        <authorList>
            <person name="Nyongesa S."/>
            <person name="Weber P."/>
            <person name="Bernet E."/>
            <person name="Pullido F."/>
            <person name="Nieckarz M."/>
            <person name="Delaby M."/>
            <person name="Nieves C."/>
            <person name="Viehboeck T."/>
            <person name="Krause N."/>
            <person name="Rivera-Millot A."/>
            <person name="Nakamura A."/>
            <person name="Vischer N."/>
            <person name="VanNieuwenhze M."/>
            <person name="Brun Y."/>
            <person name="Cava F."/>
            <person name="Bulgheresi S."/>
            <person name="Veyrier F."/>
        </authorList>
    </citation>
    <scope>NUCLEOTIDE SEQUENCE [LARGE SCALE GENOMIC DNA]</scope>
    <source>
        <strain evidence="3 4">SN4</strain>
    </source>
</reference>
<evidence type="ECO:0000313" key="3">
    <source>
        <dbReference type="EMBL" id="UOO90311.1"/>
    </source>
</evidence>
<dbReference type="SUPFAM" id="SSF53187">
    <property type="entry name" value="Zn-dependent exopeptidases"/>
    <property type="match status" value="1"/>
</dbReference>